<comment type="subcellular location">
    <subcellularLocation>
        <location evidence="1">Cell membrane</location>
        <topology evidence="1">Multi-pass membrane protein</topology>
    </subcellularLocation>
</comment>
<feature type="transmembrane region" description="Helical" evidence="7">
    <location>
        <begin position="12"/>
        <end position="31"/>
    </location>
</feature>
<dbReference type="GO" id="GO:0005886">
    <property type="term" value="C:plasma membrane"/>
    <property type="evidence" value="ECO:0007669"/>
    <property type="project" value="UniProtKB-SubCell"/>
</dbReference>
<organism evidence="8">
    <name type="scientific">Klebsiella pneumoniae</name>
    <dbReference type="NCBI Taxonomy" id="573"/>
    <lineage>
        <taxon>Bacteria</taxon>
        <taxon>Pseudomonadati</taxon>
        <taxon>Pseudomonadota</taxon>
        <taxon>Gammaproteobacteria</taxon>
        <taxon>Enterobacterales</taxon>
        <taxon>Enterobacteriaceae</taxon>
        <taxon>Klebsiella/Raoultella group</taxon>
        <taxon>Klebsiella</taxon>
        <taxon>Klebsiella pneumoniae complex</taxon>
    </lineage>
</organism>
<evidence type="ECO:0000256" key="5">
    <source>
        <dbReference type="ARBA" id="ARBA00022989"/>
    </source>
</evidence>
<proteinExistence type="inferred from homology"/>
<reference evidence="8" key="2">
    <citation type="submission" date="2016-06" db="EMBL/GenBank/DDBJ databases">
        <title>Towards a vaccine: An investigation of Klebsiella pneumoniae surface antigens.</title>
        <authorList>
            <person name="Follador R."/>
            <person name="Heinz E."/>
            <person name="Wyres K.L."/>
            <person name="Ellington M.J."/>
            <person name="Kowarik M."/>
            <person name="Holt K.E."/>
            <person name="Thomson N.R."/>
        </authorList>
    </citation>
    <scope>NUCLEOTIDE SEQUENCE</scope>
    <source>
        <strain evidence="8">AKPRH073749</strain>
    </source>
</reference>
<feature type="transmembrane region" description="Helical" evidence="7">
    <location>
        <begin position="79"/>
        <end position="99"/>
    </location>
</feature>
<dbReference type="AlphaFoldDB" id="A0A193SCS9"/>
<dbReference type="EMBL" id="LT174548">
    <property type="protein sequence ID" value="CZQ24315.1"/>
    <property type="molecule type" value="Genomic_DNA"/>
</dbReference>
<keyword evidence="3" id="KW-1003">Cell membrane</keyword>
<dbReference type="Pfam" id="PF13440">
    <property type="entry name" value="Polysacc_synt_3"/>
    <property type="match status" value="1"/>
</dbReference>
<feature type="transmembrane region" description="Helical" evidence="7">
    <location>
        <begin position="211"/>
        <end position="228"/>
    </location>
</feature>
<evidence type="ECO:0000313" key="8">
    <source>
        <dbReference type="EMBL" id="CZQ24315.1"/>
    </source>
</evidence>
<evidence type="ECO:0000256" key="7">
    <source>
        <dbReference type="SAM" id="Phobius"/>
    </source>
</evidence>
<name>A0A193SCS9_KLEPN</name>
<evidence type="ECO:0000256" key="4">
    <source>
        <dbReference type="ARBA" id="ARBA00022692"/>
    </source>
</evidence>
<feature type="transmembrane region" description="Helical" evidence="7">
    <location>
        <begin position="362"/>
        <end position="378"/>
    </location>
</feature>
<keyword evidence="5 7" id="KW-1133">Transmembrane helix</keyword>
<feature type="transmembrane region" description="Helical" evidence="7">
    <location>
        <begin position="290"/>
        <end position="315"/>
    </location>
</feature>
<evidence type="ECO:0000256" key="2">
    <source>
        <dbReference type="ARBA" id="ARBA00007430"/>
    </source>
</evidence>
<dbReference type="CDD" id="cd13127">
    <property type="entry name" value="MATE_tuaB_like"/>
    <property type="match status" value="1"/>
</dbReference>
<keyword evidence="6 7" id="KW-0472">Membrane</keyword>
<gene>
    <name evidence="8" type="primary">wzx</name>
    <name evidence="10" type="synonym">wzxC</name>
    <name evidence="9" type="ORF">B6I68_18385</name>
    <name evidence="10" type="ORF">SAMEA3515122_01676</name>
</gene>
<feature type="transmembrane region" description="Helical" evidence="7">
    <location>
        <begin position="415"/>
        <end position="440"/>
    </location>
</feature>
<evidence type="ECO:0000313" key="12">
    <source>
        <dbReference type="Proteomes" id="UP000258673"/>
    </source>
</evidence>
<keyword evidence="4 7" id="KW-0812">Transmembrane</keyword>
<comment type="similarity">
    <text evidence="2">Belongs to the polysaccharide synthase family.</text>
</comment>
<dbReference type="NCBIfam" id="NF007773">
    <property type="entry name" value="PRK10459.1"/>
    <property type="match status" value="1"/>
</dbReference>
<dbReference type="PANTHER" id="PTHR30250">
    <property type="entry name" value="PST FAMILY PREDICTED COLANIC ACID TRANSPORTER"/>
    <property type="match status" value="1"/>
</dbReference>
<evidence type="ECO:0000256" key="3">
    <source>
        <dbReference type="ARBA" id="ARBA00022475"/>
    </source>
</evidence>
<evidence type="ECO:0000256" key="1">
    <source>
        <dbReference type="ARBA" id="ARBA00004651"/>
    </source>
</evidence>
<evidence type="ECO:0000313" key="11">
    <source>
        <dbReference type="Proteomes" id="UP000234439"/>
    </source>
</evidence>
<accession>A0A193SCS9</accession>
<feature type="transmembrane region" description="Helical" evidence="7">
    <location>
        <begin position="111"/>
        <end position="128"/>
    </location>
</feature>
<reference evidence="9 11" key="3">
    <citation type="journal article" date="2017" name="J. Infect. Dis.">
        <title>An Analysis of the Epidemic of Klebsiella pneumoniae Carbapenemase-Producing K. pneumoniae: Convergence of Two Evolutionary Mechanisms Creates the Perfect Storm.</title>
        <authorList>
            <person name="Rojas L.J."/>
            <person name="Weinstock G.M."/>
            <person name="De La Cadena E."/>
            <person name="Diaz L."/>
            <person name="Rios R."/>
            <person name="Hanson B.M."/>
            <person name="Brown J.S."/>
            <person name="Vats P."/>
            <person name="Phillips D.S."/>
            <person name="Nguyen H."/>
            <person name="Hujer K.M."/>
            <person name="Correa A."/>
            <person name="Adams M.D."/>
            <person name="Perez F."/>
            <person name="Sodergren E."/>
            <person name="Narechania A."/>
            <person name="Planet P.J."/>
            <person name="Villegas M.V."/>
            <person name="Bonomo R.A."/>
            <person name="Arias C.A."/>
        </authorList>
    </citation>
    <scope>NUCLEOTIDE SEQUENCE [LARGE SCALE GENOMIC DNA]</scope>
    <source>
        <strain evidence="9 11">COL-Kpn30</strain>
    </source>
</reference>
<feature type="transmembrane region" description="Helical" evidence="7">
    <location>
        <begin position="446"/>
        <end position="465"/>
    </location>
</feature>
<dbReference type="Proteomes" id="UP000258673">
    <property type="component" value="Unassembled WGS sequence"/>
</dbReference>
<feature type="transmembrane region" description="Helical" evidence="7">
    <location>
        <begin position="384"/>
        <end position="403"/>
    </location>
</feature>
<feature type="transmembrane region" description="Helical" evidence="7">
    <location>
        <begin position="172"/>
        <end position="190"/>
    </location>
</feature>
<evidence type="ECO:0000313" key="9">
    <source>
        <dbReference type="EMBL" id="PLE26279.1"/>
    </source>
</evidence>
<reference evidence="8" key="1">
    <citation type="submission" date="2016-02" db="EMBL/GenBank/DDBJ databases">
        <authorList>
            <person name="Wen L."/>
            <person name="He K."/>
            <person name="Yang H."/>
        </authorList>
    </citation>
    <scope>NUCLEOTIDE SEQUENCE</scope>
    <source>
        <strain evidence="8">AKPRH073749</strain>
    </source>
</reference>
<dbReference type="PATRIC" id="fig|573.1657.peg.2694"/>
<feature type="transmembrane region" description="Helical" evidence="7">
    <location>
        <begin position="149"/>
        <end position="166"/>
    </location>
</feature>
<dbReference type="PANTHER" id="PTHR30250:SF10">
    <property type="entry name" value="LIPOPOLYSACCHARIDE BIOSYNTHESIS PROTEIN WZXC"/>
    <property type="match status" value="1"/>
</dbReference>
<dbReference type="EMBL" id="NCMJ01000101">
    <property type="protein sequence ID" value="PLE26279.1"/>
    <property type="molecule type" value="Genomic_DNA"/>
</dbReference>
<reference evidence="10 12" key="4">
    <citation type="submission" date="2018-08" db="EMBL/GenBank/DDBJ databases">
        <authorList>
            <consortium name="Pathogen Informatics"/>
        </authorList>
    </citation>
    <scope>NUCLEOTIDE SEQUENCE [LARGE SCALE GENOMIC DNA]</scope>
    <source>
        <strain evidence="10 12">EuSCAPE_IT093</strain>
    </source>
</reference>
<feature type="transmembrane region" description="Helical" evidence="7">
    <location>
        <begin position="43"/>
        <end position="67"/>
    </location>
</feature>
<feature type="transmembrane region" description="Helical" evidence="7">
    <location>
        <begin position="234"/>
        <end position="255"/>
    </location>
</feature>
<sequence length="485" mass="55038">MSLKLKTIKSTKWSALSSLTIIVLGFLQMVILSRILEPFEFGVLSIMTVVFLFTDMLADCGLSNAIIQKKNITLDELSALYWVNIFLGVFLFVVTIILSYEISSWMRLDRLSFLIQLTALVFIIMPHGQQYRALMQKELEFDILSKIESFSYLTGFCLTVIIGIITKNASCAVFGYLLTVSMRTVILSFVGRKYYHPTWKRSKLREIKKQLLFSFYLTLDSILNYINSSITTPIVARVLGAIYVGGYNLSFNVAVNPPSKISPIITRVLFPALSKIQDDKERLRINFFKLLHVISYINFPALLGLCIIAKDFVYLVFGEKWLFIVPTLQLLCIAGAMRMVANPIGSLLMAKAKMELSVRFNFVKIIIFIPVLYFSTIWNGMVGAAIGFLICQAINALLSYFFLLKPVLGNCIVDYINSFFIPFVHTLPMILLLLVCDIYIDKISLTFFILKIVIGGGVYILTIFISPNKLLAEMKGLFRQLLLKR</sequence>
<dbReference type="Proteomes" id="UP000234439">
    <property type="component" value="Unassembled WGS sequence"/>
</dbReference>
<dbReference type="EMBL" id="UKUT01000003">
    <property type="protein sequence ID" value="SYH30792.1"/>
    <property type="molecule type" value="Genomic_DNA"/>
</dbReference>
<evidence type="ECO:0000256" key="6">
    <source>
        <dbReference type="ARBA" id="ARBA00023136"/>
    </source>
</evidence>
<evidence type="ECO:0000313" key="10">
    <source>
        <dbReference type="EMBL" id="SYH30792.1"/>
    </source>
</evidence>
<protein>
    <submittedName>
        <fullName evidence="8">Colanic acid exporter</fullName>
    </submittedName>
    <submittedName>
        <fullName evidence="9">Lipopolysaccharide biosynthesis protein</fullName>
    </submittedName>
</protein>
<feature type="transmembrane region" description="Helical" evidence="7">
    <location>
        <begin position="321"/>
        <end position="341"/>
    </location>
</feature>
<dbReference type="InterPro" id="IPR050833">
    <property type="entry name" value="Poly_Biosynth_Transport"/>
</dbReference>
<dbReference type="RefSeq" id="WP_004180512.1">
    <property type="nucleotide sequence ID" value="NZ_BIKN01000005.1"/>
</dbReference>